<dbReference type="InterPro" id="IPR014756">
    <property type="entry name" value="Ig_E-set"/>
</dbReference>
<evidence type="ECO:0000256" key="1">
    <source>
        <dbReference type="ARBA" id="ARBA00022729"/>
    </source>
</evidence>
<evidence type="ECO:0000313" key="4">
    <source>
        <dbReference type="Proteomes" id="UP000034036"/>
    </source>
</evidence>
<name>A0A0G0ZIX4_9BACT</name>
<dbReference type="Proteomes" id="UP000034036">
    <property type="component" value="Unassembled WGS sequence"/>
</dbReference>
<evidence type="ECO:0000313" key="3">
    <source>
        <dbReference type="EMBL" id="KKS48702.1"/>
    </source>
</evidence>
<dbReference type="STRING" id="1618659.UV11_C0005G0021"/>
<dbReference type="SUPFAM" id="SSF49299">
    <property type="entry name" value="PKD domain"/>
    <property type="match status" value="1"/>
</dbReference>
<dbReference type="InterPro" id="IPR002909">
    <property type="entry name" value="IPT_dom"/>
</dbReference>
<reference evidence="3" key="1">
    <citation type="journal article" date="2015" name="Nature">
        <title>rRNA introns, odd ribosomes, and small enigmatic genomes across a large radiation of phyla.</title>
        <authorList>
            <person name="Brown C.T."/>
            <person name="Hug L.A."/>
            <person name="Thomas B.C."/>
            <person name="Sharon I."/>
            <person name="Castelle C.J."/>
            <person name="Singh A."/>
            <person name="Wilkins M.J."/>
            <person name="Williams K.H."/>
            <person name="Banfield J.F."/>
        </authorList>
    </citation>
    <scope>NUCLEOTIDE SEQUENCE [LARGE SCALE GENOMIC DNA]</scope>
</reference>
<dbReference type="PROSITE" id="PS50093">
    <property type="entry name" value="PKD"/>
    <property type="match status" value="1"/>
</dbReference>
<dbReference type="CDD" id="cd00146">
    <property type="entry name" value="PKD"/>
    <property type="match status" value="1"/>
</dbReference>
<keyword evidence="3" id="KW-0269">Exonuclease</keyword>
<dbReference type="EMBL" id="LCDF01000005">
    <property type="protein sequence ID" value="KKS48702.1"/>
    <property type="molecule type" value="Genomic_DNA"/>
</dbReference>
<dbReference type="InterPro" id="IPR013783">
    <property type="entry name" value="Ig-like_fold"/>
</dbReference>
<organism evidence="3 4">
    <name type="scientific">Candidatus Giovannonibacteria bacterium GW2011_GWF2_42_19</name>
    <dbReference type="NCBI Taxonomy" id="1618659"/>
    <lineage>
        <taxon>Bacteria</taxon>
        <taxon>Candidatus Giovannoniibacteriota</taxon>
    </lineage>
</organism>
<dbReference type="Gene3D" id="2.60.40.10">
    <property type="entry name" value="Immunoglobulins"/>
    <property type="match status" value="3"/>
</dbReference>
<evidence type="ECO:0000259" key="2">
    <source>
        <dbReference type="PROSITE" id="PS50093"/>
    </source>
</evidence>
<dbReference type="InterPro" id="IPR022409">
    <property type="entry name" value="PKD/Chitinase_dom"/>
</dbReference>
<dbReference type="InterPro" id="IPR018466">
    <property type="entry name" value="Kre9/Knh1-like_N"/>
</dbReference>
<dbReference type="GO" id="GO:0004519">
    <property type="term" value="F:endonuclease activity"/>
    <property type="evidence" value="ECO:0007669"/>
    <property type="project" value="UniProtKB-KW"/>
</dbReference>
<dbReference type="Gene3D" id="2.30.30.40">
    <property type="entry name" value="SH3 Domains"/>
    <property type="match status" value="1"/>
</dbReference>
<sequence length="1389" mass="146824">MDKDKTNYLALSLAVFLGAFFISNAFHGYSLGLSESVSAQVISTTNDSSSGGAGGGGSAVETTETKWCFDFRRNLRIGDSGNEVLALQYALSLELGNIVFEDAGAYEEETASAVSEFQEKYKNEVLTPSRLRFGTGFFGISTRAKLNRIFGCAKPKYHQPNYDASPTTIIRGETYEFTAKISWARPESNIVFFLQRPDGSFKYSDQAAGGESQDILYKSADRRSNARGNFTLSVRQKITEEGQNGIWTSWVTVGGIPSNKVYHRVMSRDTVNQSSITVLSPNGGESWQIGQIYEISWYQSQATEISLAIKNSNLPRTGDAVFFIRNIADIQGVAGKNTFKWTVPSDLRINGNYKIFAGGYFNSGFERPAMIDDESDAPFSIVTSSIPTKFSVGDRVKTSSRINVRKTPSTSGTVSGIQVFGALGTISTPAQCDALNCPDYISPTYANGYWWWSVNFDSGADGWVVENYLEKLVVPAPLGRLYIEVDTGGGFMQTSDVIKVDVGQSRRVRAMYQPPMPPCPGGPAGGVCLEIMPVPQEVSAQWTSSNPSIAGIITAIPGCNISLDQSIPPLCGASVTMINGVSVGTAEIKALYAPYPNAYTAKATVHVGNVTPVPFITNANGKASADFEMDAGADASIWGSYLAGNTLSSTKVFIGGIQAIVKTASDNYLMITVPSSLLVGQGYDLFVSNEKGVSNVVKIKILSNLTTQPSITVISPNGGESWQMGMSQAIKWRMSSAMQVTAFLADARNASRSWKIQDIYISQAGENAFPWTVGQATPFTSVSGVPPSGSYYVQVCQRLEGQQYENCDYSDAPFSIVTPTPVPIITINDTPLPTGTVGIAYPQPNITASGIGSDAKWSVENINTFQVISALPPGLGITTSPVSCNSAGTCSTNGVIFGTPTAVGTYTFMVTVTSGGKSASKQFQITVNQPSTQPSITVISPNGGEQWVIGKTYDITWRATGTNTVHIDIGKECTVSGTCSAYGIANNIPASAGKFTWRVGDFLAIPLTSGDYRIRVFGDSIQTGNWMEGVNYDRSDAPFSIVNVSINNPPVIRGVPAIPSDIKVNQTVSFSWSAMDADGDNLGWSVDWGGVGGGSGCFAPSTTFTQSHSWSAPGTYTVRATVSDCKGGTDSSSVTVNVGVAAQPSVISLSPTSGPVGTNITITGTGFTSTGNAVNFGSGLIPNLTSPDGKTIIFTLPGILNPACYYSDPRCLMPAFSVSVGAYQVSVKNANGQSNQITFTVTQPSTTSSINVTFPNGGENWVVGSTQTISWSGGSGTTGIYLYREVPDASCGYCNYAMIIASGVSVAQGQYVWTIPVTLATGSAFYIRLSGGSTADNSDAPFSIIAASSGGGGGGGGGGSVNASALSKMANIFGILKNLVIDFLVGDYK</sequence>
<dbReference type="CDD" id="cd00102">
    <property type="entry name" value="IPT"/>
    <property type="match status" value="1"/>
</dbReference>
<dbReference type="Gene3D" id="1.10.101.10">
    <property type="entry name" value="PGBD-like superfamily/PGBD"/>
    <property type="match status" value="1"/>
</dbReference>
<dbReference type="InterPro" id="IPR036366">
    <property type="entry name" value="PGBDSf"/>
</dbReference>
<proteinExistence type="predicted"/>
<gene>
    <name evidence="3" type="ORF">UV11_C0005G0021</name>
</gene>
<dbReference type="InterPro" id="IPR036365">
    <property type="entry name" value="PGBD-like_sf"/>
</dbReference>
<accession>A0A0G0ZIX4</accession>
<protein>
    <submittedName>
        <fullName evidence="3">Endonuclease/exonuclease/phosphatase</fullName>
    </submittedName>
</protein>
<keyword evidence="3" id="KW-0255">Endonuclease</keyword>
<dbReference type="Pfam" id="PF18911">
    <property type="entry name" value="PKD_4"/>
    <property type="match status" value="1"/>
</dbReference>
<keyword evidence="3" id="KW-0540">Nuclease</keyword>
<dbReference type="SMART" id="SM00089">
    <property type="entry name" value="PKD"/>
    <property type="match status" value="2"/>
</dbReference>
<dbReference type="InterPro" id="IPR000601">
    <property type="entry name" value="PKD_dom"/>
</dbReference>
<feature type="domain" description="PKD" evidence="2">
    <location>
        <begin position="1051"/>
        <end position="1143"/>
    </location>
</feature>
<dbReference type="SUPFAM" id="SSF81296">
    <property type="entry name" value="E set domains"/>
    <property type="match status" value="1"/>
</dbReference>
<dbReference type="InterPro" id="IPR035986">
    <property type="entry name" value="PKD_dom_sf"/>
</dbReference>
<keyword evidence="1" id="KW-0732">Signal</keyword>
<comment type="caution">
    <text evidence="3">The sequence shown here is derived from an EMBL/GenBank/DDBJ whole genome shotgun (WGS) entry which is preliminary data.</text>
</comment>
<dbReference type="Pfam" id="PF01833">
    <property type="entry name" value="TIG"/>
    <property type="match status" value="1"/>
</dbReference>
<dbReference type="SUPFAM" id="SSF47090">
    <property type="entry name" value="PGBD-like"/>
    <property type="match status" value="1"/>
</dbReference>
<dbReference type="Pfam" id="PF10342">
    <property type="entry name" value="Kre9_KNH"/>
    <property type="match status" value="1"/>
</dbReference>
<dbReference type="GO" id="GO:0004527">
    <property type="term" value="F:exonuclease activity"/>
    <property type="evidence" value="ECO:0007669"/>
    <property type="project" value="UniProtKB-KW"/>
</dbReference>
<keyword evidence="3" id="KW-0378">Hydrolase</keyword>
<dbReference type="Pfam" id="PF05345">
    <property type="entry name" value="He_PIG"/>
    <property type="match status" value="1"/>
</dbReference>